<sequence>MHHQPLVHREAGRRDGAKSQLSRDGVKWATPRRTTRHRKELCLPCSLDLENEFWGVCTCTWTLLATCAGTHCRTISGPERPRDVFLPLPANVRLERQETDESAKVDEIPTEK</sequence>
<dbReference type="AlphaFoldDB" id="F0XUX6"/>
<organism evidence="3">
    <name type="scientific">Grosmannia clavigera (strain kw1407 / UAMH 11150)</name>
    <name type="common">Blue stain fungus</name>
    <name type="synonym">Graphiocladiella clavigera</name>
    <dbReference type="NCBI Taxonomy" id="655863"/>
    <lineage>
        <taxon>Eukaryota</taxon>
        <taxon>Fungi</taxon>
        <taxon>Dikarya</taxon>
        <taxon>Ascomycota</taxon>
        <taxon>Pezizomycotina</taxon>
        <taxon>Sordariomycetes</taxon>
        <taxon>Sordariomycetidae</taxon>
        <taxon>Ophiostomatales</taxon>
        <taxon>Ophiostomataceae</taxon>
        <taxon>Leptographium</taxon>
    </lineage>
</organism>
<reference evidence="2 3" key="1">
    <citation type="journal article" date="2011" name="Proc. Natl. Acad. Sci. U.S.A.">
        <title>Genome and transcriptome analyses of the mountain pine beetle-fungal symbiont Grosmannia clavigera, a lodgepole pine pathogen.</title>
        <authorList>
            <person name="DiGuistini S."/>
            <person name="Wang Y."/>
            <person name="Liao N.Y."/>
            <person name="Taylor G."/>
            <person name="Tanguay P."/>
            <person name="Feau N."/>
            <person name="Henrissat B."/>
            <person name="Chan S.K."/>
            <person name="Hesse-Orce U."/>
            <person name="Alamouti S.M."/>
            <person name="Tsui C.K.M."/>
            <person name="Docking R.T."/>
            <person name="Levasseur A."/>
            <person name="Haridas S."/>
            <person name="Robertson G."/>
            <person name="Birol I."/>
            <person name="Holt R.A."/>
            <person name="Marra M.A."/>
            <person name="Hamelin R.C."/>
            <person name="Hirst M."/>
            <person name="Jones S.J.M."/>
            <person name="Bohlmann J."/>
            <person name="Breuil C."/>
        </authorList>
    </citation>
    <scope>NUCLEOTIDE SEQUENCE [LARGE SCALE GENOMIC DNA]</scope>
    <source>
        <strain evidence="3">kw1407 / UAMH 11150</strain>
    </source>
</reference>
<accession>F0XUX6</accession>
<feature type="region of interest" description="Disordered" evidence="1">
    <location>
        <begin position="1"/>
        <end position="36"/>
    </location>
</feature>
<dbReference type="GeneID" id="25977830"/>
<dbReference type="Proteomes" id="UP000007796">
    <property type="component" value="Unassembled WGS sequence"/>
</dbReference>
<keyword evidence="3" id="KW-1185">Reference proteome</keyword>
<protein>
    <submittedName>
        <fullName evidence="2">Uncharacterized protein</fullName>
    </submittedName>
</protein>
<name>F0XUX6_GROCL</name>
<evidence type="ECO:0000256" key="1">
    <source>
        <dbReference type="SAM" id="MobiDB-lite"/>
    </source>
</evidence>
<dbReference type="HOGENOM" id="CLU_2146135_0_0_1"/>
<evidence type="ECO:0000313" key="3">
    <source>
        <dbReference type="Proteomes" id="UP000007796"/>
    </source>
</evidence>
<gene>
    <name evidence="2" type="ORF">CMQ_4600</name>
</gene>
<proteinExistence type="predicted"/>
<evidence type="ECO:0000313" key="2">
    <source>
        <dbReference type="EMBL" id="EFW98748.1"/>
    </source>
</evidence>
<dbReference type="InParanoid" id="F0XUX6"/>
<feature type="compositionally biased region" description="Basic and acidic residues" evidence="1">
    <location>
        <begin position="7"/>
        <end position="17"/>
    </location>
</feature>
<dbReference type="EMBL" id="GL630006">
    <property type="protein sequence ID" value="EFW98748.1"/>
    <property type="molecule type" value="Genomic_DNA"/>
</dbReference>
<dbReference type="RefSeq" id="XP_014168231.1">
    <property type="nucleotide sequence ID" value="XM_014312756.1"/>
</dbReference>